<name>A0A381TEK2_9ZZZZ</name>
<proteinExistence type="predicted"/>
<protein>
    <submittedName>
        <fullName evidence="1">Uncharacterized protein</fullName>
    </submittedName>
</protein>
<organism evidence="1">
    <name type="scientific">marine metagenome</name>
    <dbReference type="NCBI Taxonomy" id="408172"/>
    <lineage>
        <taxon>unclassified sequences</taxon>
        <taxon>metagenomes</taxon>
        <taxon>ecological metagenomes</taxon>
    </lineage>
</organism>
<dbReference type="AlphaFoldDB" id="A0A381TEK2"/>
<accession>A0A381TEK2</accession>
<dbReference type="PROSITE" id="PS51257">
    <property type="entry name" value="PROKAR_LIPOPROTEIN"/>
    <property type="match status" value="1"/>
</dbReference>
<sequence length="157" mass="17642">MMPRVRPVSLLLLSISLVASCATPPPTVELAMTVERDGGRVHIDGNTDLPDDAILAFEVRHEDYEIDPETPIDMLFAEGLTTVSNGEFQVEVNISSFEPGEIEIWLAFQMRFINSNRKQPRPVIRQFGDRGELLQGDNVTDHGEDGKRVELSQTIHW</sequence>
<reference evidence="1" key="1">
    <citation type="submission" date="2018-05" db="EMBL/GenBank/DDBJ databases">
        <authorList>
            <person name="Lanie J.A."/>
            <person name="Ng W.-L."/>
            <person name="Kazmierczak K.M."/>
            <person name="Andrzejewski T.M."/>
            <person name="Davidsen T.M."/>
            <person name="Wayne K.J."/>
            <person name="Tettelin H."/>
            <person name="Glass J.I."/>
            <person name="Rusch D."/>
            <person name="Podicherti R."/>
            <person name="Tsui H.-C.T."/>
            <person name="Winkler M.E."/>
        </authorList>
    </citation>
    <scope>NUCLEOTIDE SEQUENCE</scope>
</reference>
<evidence type="ECO:0000313" key="1">
    <source>
        <dbReference type="EMBL" id="SVA13157.1"/>
    </source>
</evidence>
<gene>
    <name evidence="1" type="ORF">METZ01_LOCUS66011</name>
</gene>
<dbReference type="EMBL" id="UINC01004279">
    <property type="protein sequence ID" value="SVA13157.1"/>
    <property type="molecule type" value="Genomic_DNA"/>
</dbReference>